<name>A0A366ENX7_9BACI</name>
<proteinExistence type="predicted"/>
<reference evidence="4 5" key="1">
    <citation type="submission" date="2018-06" db="EMBL/GenBank/DDBJ databases">
        <title>Freshwater and sediment microbial communities from various areas in North America, analyzing microbe dynamics in response to fracking.</title>
        <authorList>
            <person name="Lamendella R."/>
        </authorList>
    </citation>
    <scope>NUCLEOTIDE SEQUENCE [LARGE SCALE GENOMIC DNA]</scope>
    <source>
        <strain evidence="4 5">97B</strain>
    </source>
</reference>
<dbReference type="Pfam" id="PF25166">
    <property type="entry name" value="CoiA_C"/>
    <property type="match status" value="1"/>
</dbReference>
<dbReference type="PIRSF" id="PIRSF007487">
    <property type="entry name" value="Competence-induced_CoiA_bac"/>
    <property type="match status" value="1"/>
</dbReference>
<dbReference type="Proteomes" id="UP000252118">
    <property type="component" value="Unassembled WGS sequence"/>
</dbReference>
<evidence type="ECO:0000313" key="4">
    <source>
        <dbReference type="EMBL" id="RBP03676.1"/>
    </source>
</evidence>
<accession>A0A366ENX7</accession>
<dbReference type="InterPro" id="IPR057253">
    <property type="entry name" value="CoiA-like_N"/>
</dbReference>
<feature type="domain" description="Competence protein CoiA nuclease-like" evidence="1">
    <location>
        <begin position="67"/>
        <end position="205"/>
    </location>
</feature>
<comment type="caution">
    <text evidence="4">The sequence shown here is derived from an EMBL/GenBank/DDBJ whole genome shotgun (WGS) entry which is preliminary data.</text>
</comment>
<evidence type="ECO:0000259" key="1">
    <source>
        <dbReference type="Pfam" id="PF06054"/>
    </source>
</evidence>
<dbReference type="Pfam" id="PF06054">
    <property type="entry name" value="CoiA_nuc"/>
    <property type="match status" value="1"/>
</dbReference>
<organism evidence="4 5">
    <name type="scientific">Rossellomorea aquimaris</name>
    <dbReference type="NCBI Taxonomy" id="189382"/>
    <lineage>
        <taxon>Bacteria</taxon>
        <taxon>Bacillati</taxon>
        <taxon>Bacillota</taxon>
        <taxon>Bacilli</taxon>
        <taxon>Bacillales</taxon>
        <taxon>Bacillaceae</taxon>
        <taxon>Rossellomorea</taxon>
    </lineage>
</organism>
<dbReference type="AlphaFoldDB" id="A0A366ENX7"/>
<protein>
    <submittedName>
        <fullName evidence="4">Competence protein CoiA</fullName>
    </submittedName>
</protein>
<dbReference type="Pfam" id="PF25164">
    <property type="entry name" value="CoiA_N"/>
    <property type="match status" value="1"/>
</dbReference>
<dbReference type="RefSeq" id="WP_113969961.1">
    <property type="nucleotide sequence ID" value="NZ_QNRJ01000008.1"/>
</dbReference>
<evidence type="ECO:0000259" key="2">
    <source>
        <dbReference type="Pfam" id="PF25164"/>
    </source>
</evidence>
<sequence>MLTALFREKVFSTIHYTREELKNLRSKRPIFLCPHCSSELNLRIGNQNVPHFAHHSQFQCAIGKQHESPRHLLSKQLLYERLREHYTEVSVEYYVKELQQIADIYVKTESKKIAIEIQCSSIPIPDILSRTGGYHSQNITPFWMLTQPVTVKQKGLLHLPSFQQAFIRYSPHIHHFLLHFSPEDRSFTLFTHLIPVSVSAFISATPVKIPIEQFTLPLSIPHSTVNHPYLLKNWNQYRMKWIYNKLHYNKAKSDLFLREVYREGDTFLYLPLFVGMPVFPHGLHFKNHAIEWQYYIWKDCLKKDRFISEEKVVKVIKRRMDRGYLEFRALPFVGGDQLLKEIVKSYLALLKDMQVVRRMDGGQYQLLEAWNCPDNFPGFEQHQHDFFPKWKHILKKV</sequence>
<feature type="domain" description="Competence protein CoiA C-terminal" evidence="3">
    <location>
        <begin position="234"/>
        <end position="368"/>
    </location>
</feature>
<gene>
    <name evidence="4" type="ORF">DET59_10897</name>
</gene>
<evidence type="ECO:0000313" key="5">
    <source>
        <dbReference type="Proteomes" id="UP000252118"/>
    </source>
</evidence>
<feature type="domain" description="Competence protein CoiA-like N-terminal" evidence="2">
    <location>
        <begin position="15"/>
        <end position="62"/>
    </location>
</feature>
<dbReference type="InterPro" id="IPR010330">
    <property type="entry name" value="CoiA_nuc"/>
</dbReference>
<dbReference type="OrthoDB" id="3784230at2"/>
<dbReference type="EMBL" id="QNRJ01000008">
    <property type="protein sequence ID" value="RBP03676.1"/>
    <property type="molecule type" value="Genomic_DNA"/>
</dbReference>
<dbReference type="InterPro" id="IPR021176">
    <property type="entry name" value="Competence-induced_CoiA"/>
</dbReference>
<evidence type="ECO:0000259" key="3">
    <source>
        <dbReference type="Pfam" id="PF25166"/>
    </source>
</evidence>
<dbReference type="InterPro" id="IPR057252">
    <property type="entry name" value="CoiA_C"/>
</dbReference>